<evidence type="ECO:0000256" key="4">
    <source>
        <dbReference type="SAM" id="Coils"/>
    </source>
</evidence>
<keyword evidence="1" id="KW-0328">Glycosyltransferase</keyword>
<dbReference type="GO" id="GO:0046872">
    <property type="term" value="F:metal ion binding"/>
    <property type="evidence" value="ECO:0007669"/>
    <property type="project" value="UniProtKB-KW"/>
</dbReference>
<evidence type="ECO:0000313" key="7">
    <source>
        <dbReference type="Proteomes" id="UP000072618"/>
    </source>
</evidence>
<dbReference type="GO" id="GO:0016757">
    <property type="term" value="F:glycosyltransferase activity"/>
    <property type="evidence" value="ECO:0007669"/>
    <property type="project" value="UniProtKB-KW"/>
</dbReference>
<evidence type="ECO:0000313" key="6">
    <source>
        <dbReference type="EMBL" id="CYU61086.1"/>
    </source>
</evidence>
<evidence type="ECO:0000256" key="1">
    <source>
        <dbReference type="ARBA" id="ARBA00022676"/>
    </source>
</evidence>
<accession>A0A0Z8EFF0</accession>
<keyword evidence="4" id="KW-0175">Coiled coil</keyword>
<keyword evidence="2 6" id="KW-0808">Transferase</keyword>
<dbReference type="PANTHER" id="PTHR13778:SF47">
    <property type="entry name" value="LIPOPOLYSACCHARIDE 1,3-GALACTOSYLTRANSFERASE"/>
    <property type="match status" value="1"/>
</dbReference>
<dbReference type="PANTHER" id="PTHR13778">
    <property type="entry name" value="GLYCOSYLTRANSFERASE 8 DOMAIN-CONTAINING PROTEIN"/>
    <property type="match status" value="1"/>
</dbReference>
<dbReference type="InterPro" id="IPR001173">
    <property type="entry name" value="Glyco_trans_2-like"/>
</dbReference>
<dbReference type="SUPFAM" id="SSF53448">
    <property type="entry name" value="Nucleotide-diphospho-sugar transferases"/>
    <property type="match status" value="2"/>
</dbReference>
<dbReference type="Proteomes" id="UP000072618">
    <property type="component" value="Unassembled WGS sequence"/>
</dbReference>
<dbReference type="Pfam" id="PF00535">
    <property type="entry name" value="Glycos_transf_2"/>
    <property type="match status" value="1"/>
</dbReference>
<dbReference type="RefSeq" id="WP_052506730.1">
    <property type="nucleotide sequence ID" value="NZ_CEFF01000009.1"/>
</dbReference>
<evidence type="ECO:0000259" key="5">
    <source>
        <dbReference type="Pfam" id="PF00535"/>
    </source>
</evidence>
<evidence type="ECO:0000256" key="2">
    <source>
        <dbReference type="ARBA" id="ARBA00022679"/>
    </source>
</evidence>
<dbReference type="InterPro" id="IPR002495">
    <property type="entry name" value="Glyco_trans_8"/>
</dbReference>
<feature type="domain" description="Glycosyltransferase 2-like" evidence="5">
    <location>
        <begin position="277"/>
        <end position="377"/>
    </location>
</feature>
<dbReference type="AlphaFoldDB" id="A0A0Z8EFF0"/>
<organism evidence="6 7">
    <name type="scientific">Streptococcus suis</name>
    <dbReference type="NCBI Taxonomy" id="1307"/>
    <lineage>
        <taxon>Bacteria</taxon>
        <taxon>Bacillati</taxon>
        <taxon>Bacillota</taxon>
        <taxon>Bacilli</taxon>
        <taxon>Lactobacillales</taxon>
        <taxon>Streptococcaceae</taxon>
        <taxon>Streptococcus</taxon>
    </lineage>
</organism>
<dbReference type="EMBL" id="FIGJ01000010">
    <property type="protein sequence ID" value="CYU61086.1"/>
    <property type="molecule type" value="Genomic_DNA"/>
</dbReference>
<dbReference type="CDD" id="cd04194">
    <property type="entry name" value="GT8_A4GalT_like"/>
    <property type="match status" value="1"/>
</dbReference>
<feature type="coiled-coil region" evidence="4">
    <location>
        <begin position="525"/>
        <end position="552"/>
    </location>
</feature>
<evidence type="ECO:0000256" key="3">
    <source>
        <dbReference type="ARBA" id="ARBA00022723"/>
    </source>
</evidence>
<reference evidence="6 7" key="1">
    <citation type="submission" date="2016-02" db="EMBL/GenBank/DDBJ databases">
        <authorList>
            <consortium name="Pathogen Informatics"/>
        </authorList>
    </citation>
    <scope>NUCLEOTIDE SEQUENCE [LARGE SCALE GENOMIC DNA]</scope>
    <source>
        <strain evidence="6 7">LSS32</strain>
    </source>
</reference>
<name>A0A0Z8EFF0_STRSU</name>
<dbReference type="InterPro" id="IPR050748">
    <property type="entry name" value="Glycosyltrans_8_dom-fam"/>
</dbReference>
<protein>
    <submittedName>
        <fullName evidence="6">Lipopolysaccharide glycosyltransferase</fullName>
    </submittedName>
</protein>
<proteinExistence type="predicted"/>
<sequence>MHIAFSATDSYADYLGTTIYSIIQHHPNQELHFYVLTKWMSDHSRFKLNRLTSQLVSISFIEIDSKTFEHLPLKEGISLETYFRILLPSQLPELDRILYLDCDILVKGSLNPLWESDLTHHYLAGVNELDMLHANSDYRQKIGFTPQDIYVNAGVLLFNLELMRQDKIEEFLFAKAQEIKNFIEYQDQDIINIGLKGQILNLEAKYNMTAYQRKVKHISLEEAVIIHFNWHKPWRKDQNYLQYNRESFELYRRTFQAYLSTVEPAVTLLVNAWQTRPASLSQCLASVFEQDYKNLQILLLLPEDQPELEEILIPYLTKEHPVMVIKKDFATKMEAYYAGLAHVKTSYFSMIEAEDWLDKTHISSLYHQLVEQDTFIASAPFTLLEEEEGIYKMFEPDLADGHRQTSYLLENLFGLKWYETFRHTHLDGKLYHSTIIQRAGQLASYHSEDLLACLFYLVGESVAFVNNRTYVKRSSFLSKAQQETEEAIHTRMEELSRFASYLAFCKLSLSHYQTYYKQELYNLLVTAQKLEKEELASKLEAKLNELQFLEQLPHHKPFY</sequence>
<dbReference type="Pfam" id="PF01501">
    <property type="entry name" value="Glyco_transf_8"/>
    <property type="match status" value="1"/>
</dbReference>
<dbReference type="Gene3D" id="3.90.550.10">
    <property type="entry name" value="Spore Coat Polysaccharide Biosynthesis Protein SpsA, Chain A"/>
    <property type="match status" value="2"/>
</dbReference>
<gene>
    <name evidence="6" type="primary">gspA_3</name>
    <name evidence="6" type="ORF">ERS132394_01000</name>
</gene>
<dbReference type="InterPro" id="IPR029044">
    <property type="entry name" value="Nucleotide-diphossugar_trans"/>
</dbReference>
<dbReference type="CDD" id="cd00761">
    <property type="entry name" value="Glyco_tranf_GTA_type"/>
    <property type="match status" value="1"/>
</dbReference>
<keyword evidence="3" id="KW-0479">Metal-binding</keyword>